<dbReference type="Proteomes" id="UP000461585">
    <property type="component" value="Unassembled WGS sequence"/>
</dbReference>
<feature type="domain" description="Response regulatory" evidence="10">
    <location>
        <begin position="7"/>
        <end position="120"/>
    </location>
</feature>
<evidence type="ECO:0000259" key="11">
    <source>
        <dbReference type="PROSITE" id="PS51755"/>
    </source>
</evidence>
<dbReference type="Pfam" id="PF00486">
    <property type="entry name" value="Trans_reg_C"/>
    <property type="match status" value="1"/>
</dbReference>
<dbReference type="GO" id="GO:0005829">
    <property type="term" value="C:cytosol"/>
    <property type="evidence" value="ECO:0007669"/>
    <property type="project" value="TreeGrafter"/>
</dbReference>
<dbReference type="PROSITE" id="PS50110">
    <property type="entry name" value="RESPONSE_REGULATORY"/>
    <property type="match status" value="1"/>
</dbReference>
<dbReference type="InterPro" id="IPR001867">
    <property type="entry name" value="OmpR/PhoB-type_DNA-bd"/>
</dbReference>
<dbReference type="InterPro" id="IPR039420">
    <property type="entry name" value="WalR-like"/>
</dbReference>
<keyword evidence="3" id="KW-0902">Two-component regulatory system</keyword>
<comment type="function">
    <text evidence="7">May play the central regulatory role in sporulation. It may be an element of the effector pathway responsible for the activation of sporulation genes in response to nutritional stress. Spo0A may act in concert with spo0H (a sigma factor) to control the expression of some genes that are critical to the sporulation process.</text>
</comment>
<keyword evidence="13" id="KW-1185">Reference proteome</keyword>
<dbReference type="PROSITE" id="PS51755">
    <property type="entry name" value="OMPR_PHOB"/>
    <property type="match status" value="1"/>
</dbReference>
<evidence type="ECO:0000256" key="7">
    <source>
        <dbReference type="ARBA" id="ARBA00024867"/>
    </source>
</evidence>
<dbReference type="InterPro" id="IPR016032">
    <property type="entry name" value="Sig_transdc_resp-reg_C-effctor"/>
</dbReference>
<dbReference type="InterPro" id="IPR036388">
    <property type="entry name" value="WH-like_DNA-bd_sf"/>
</dbReference>
<evidence type="ECO:0000256" key="4">
    <source>
        <dbReference type="ARBA" id="ARBA00023015"/>
    </source>
</evidence>
<dbReference type="CDD" id="cd17574">
    <property type="entry name" value="REC_OmpR"/>
    <property type="match status" value="1"/>
</dbReference>
<dbReference type="RefSeq" id="WP_162369213.1">
    <property type="nucleotide sequence ID" value="NZ_JAAEEH010000003.1"/>
</dbReference>
<dbReference type="SUPFAM" id="SSF52172">
    <property type="entry name" value="CheY-like"/>
    <property type="match status" value="1"/>
</dbReference>
<evidence type="ECO:0000256" key="8">
    <source>
        <dbReference type="PROSITE-ProRule" id="PRU00169"/>
    </source>
</evidence>
<keyword evidence="5 9" id="KW-0238">DNA-binding</keyword>
<name>A0A7X5KM95_9FIRM</name>
<dbReference type="Pfam" id="PF00072">
    <property type="entry name" value="Response_reg"/>
    <property type="match status" value="1"/>
</dbReference>
<feature type="modified residue" description="4-aspartylphosphate" evidence="8">
    <location>
        <position position="56"/>
    </location>
</feature>
<dbReference type="SUPFAM" id="SSF46894">
    <property type="entry name" value="C-terminal effector domain of the bipartite response regulators"/>
    <property type="match status" value="1"/>
</dbReference>
<dbReference type="PANTHER" id="PTHR48111">
    <property type="entry name" value="REGULATOR OF RPOS"/>
    <property type="match status" value="1"/>
</dbReference>
<dbReference type="InterPro" id="IPR011006">
    <property type="entry name" value="CheY-like_superfamily"/>
</dbReference>
<organism evidence="12 13">
    <name type="scientific">Anaerotalea alkaliphila</name>
    <dbReference type="NCBI Taxonomy" id="2662126"/>
    <lineage>
        <taxon>Bacteria</taxon>
        <taxon>Bacillati</taxon>
        <taxon>Bacillota</taxon>
        <taxon>Clostridia</taxon>
        <taxon>Eubacteriales</taxon>
        <taxon>Anaerotalea</taxon>
    </lineage>
</organism>
<dbReference type="FunFam" id="1.10.10.10:FF:000018">
    <property type="entry name" value="DNA-binding response regulator ResD"/>
    <property type="match status" value="1"/>
</dbReference>
<dbReference type="Gene3D" id="1.10.10.10">
    <property type="entry name" value="Winged helix-like DNA-binding domain superfamily/Winged helix DNA-binding domain"/>
    <property type="match status" value="1"/>
</dbReference>
<sequence length="235" mass="26762">MDTETKNILVVEDEEKILAFIESYLQNSGYHVFKAYRGLDALRLFREHPMDLVVLDLMLPDLSGEQICREIRRSSTVPIIMLTAKAQEENILQGFELGADDYITKPFSPRQLVARVKALLRRSTFPAEEALETLDFDGGALVIDPSAHVVWKRGASLSLTPSEFKLLLTLARRPRKVFTREELIQIAFEDDYAGYDRTIDSHIKNLRAKLEDDPRNSRYISTVRGIGYRFGGGPE</sequence>
<dbReference type="PANTHER" id="PTHR48111:SF73">
    <property type="entry name" value="ALKALINE PHOSPHATASE SYNTHESIS TRANSCRIPTIONAL REGULATORY PROTEIN PHOP"/>
    <property type="match status" value="1"/>
</dbReference>
<dbReference type="AlphaFoldDB" id="A0A7X5KM95"/>
<evidence type="ECO:0000256" key="2">
    <source>
        <dbReference type="ARBA" id="ARBA00022553"/>
    </source>
</evidence>
<dbReference type="EMBL" id="JAAEEH010000003">
    <property type="protein sequence ID" value="NDL66483.1"/>
    <property type="molecule type" value="Genomic_DNA"/>
</dbReference>
<keyword evidence="4" id="KW-0805">Transcription regulation</keyword>
<reference evidence="12 13" key="1">
    <citation type="submission" date="2020-01" db="EMBL/GenBank/DDBJ databases">
        <title>Anaeroalcalibacter tamaniensis gen. nov., sp. nov., moderately halophilic strictly anaerobic fermenter bacterium from mud volcano of Taman peninsula.</title>
        <authorList>
            <person name="Frolova A."/>
            <person name="Merkel A.Y."/>
            <person name="Slobodkin A.I."/>
        </authorList>
    </citation>
    <scope>NUCLEOTIDE SEQUENCE [LARGE SCALE GENOMIC DNA]</scope>
    <source>
        <strain evidence="12 13">F-3ap</strain>
    </source>
</reference>
<dbReference type="SMART" id="SM00862">
    <property type="entry name" value="Trans_reg_C"/>
    <property type="match status" value="1"/>
</dbReference>
<evidence type="ECO:0000313" key="13">
    <source>
        <dbReference type="Proteomes" id="UP000461585"/>
    </source>
</evidence>
<dbReference type="GO" id="GO:0000976">
    <property type="term" value="F:transcription cis-regulatory region binding"/>
    <property type="evidence" value="ECO:0007669"/>
    <property type="project" value="TreeGrafter"/>
</dbReference>
<feature type="DNA-binding region" description="OmpR/PhoB-type" evidence="9">
    <location>
        <begin position="131"/>
        <end position="232"/>
    </location>
</feature>
<dbReference type="SMART" id="SM00448">
    <property type="entry name" value="REC"/>
    <property type="match status" value="1"/>
</dbReference>
<evidence type="ECO:0000256" key="3">
    <source>
        <dbReference type="ARBA" id="ARBA00023012"/>
    </source>
</evidence>
<evidence type="ECO:0000256" key="1">
    <source>
        <dbReference type="ARBA" id="ARBA00018672"/>
    </source>
</evidence>
<dbReference type="GO" id="GO:0006355">
    <property type="term" value="P:regulation of DNA-templated transcription"/>
    <property type="evidence" value="ECO:0007669"/>
    <property type="project" value="InterPro"/>
</dbReference>
<keyword evidence="2 8" id="KW-0597">Phosphoprotein</keyword>
<gene>
    <name evidence="12" type="ORF">GXN74_01810</name>
</gene>
<evidence type="ECO:0000256" key="5">
    <source>
        <dbReference type="ARBA" id="ARBA00023125"/>
    </source>
</evidence>
<proteinExistence type="predicted"/>
<dbReference type="FunFam" id="3.40.50.2300:FF:000001">
    <property type="entry name" value="DNA-binding response regulator PhoB"/>
    <property type="match status" value="1"/>
</dbReference>
<feature type="domain" description="OmpR/PhoB-type" evidence="11">
    <location>
        <begin position="131"/>
        <end position="232"/>
    </location>
</feature>
<evidence type="ECO:0000313" key="12">
    <source>
        <dbReference type="EMBL" id="NDL66483.1"/>
    </source>
</evidence>
<dbReference type="Gene3D" id="6.10.250.690">
    <property type="match status" value="1"/>
</dbReference>
<evidence type="ECO:0000259" key="10">
    <source>
        <dbReference type="PROSITE" id="PS50110"/>
    </source>
</evidence>
<keyword evidence="6" id="KW-0804">Transcription</keyword>
<evidence type="ECO:0000256" key="6">
    <source>
        <dbReference type="ARBA" id="ARBA00023163"/>
    </source>
</evidence>
<comment type="caution">
    <text evidence="12">The sequence shown here is derived from an EMBL/GenBank/DDBJ whole genome shotgun (WGS) entry which is preliminary data.</text>
</comment>
<evidence type="ECO:0000256" key="9">
    <source>
        <dbReference type="PROSITE-ProRule" id="PRU01091"/>
    </source>
</evidence>
<accession>A0A7X5KM95</accession>
<dbReference type="CDD" id="cd00383">
    <property type="entry name" value="trans_reg_C"/>
    <property type="match status" value="1"/>
</dbReference>
<dbReference type="Gene3D" id="3.40.50.2300">
    <property type="match status" value="1"/>
</dbReference>
<protein>
    <recommendedName>
        <fullName evidence="1">Stage 0 sporulation protein A homolog</fullName>
    </recommendedName>
</protein>
<dbReference type="GO" id="GO:0000156">
    <property type="term" value="F:phosphorelay response regulator activity"/>
    <property type="evidence" value="ECO:0007669"/>
    <property type="project" value="TreeGrafter"/>
</dbReference>
<dbReference type="GO" id="GO:0032993">
    <property type="term" value="C:protein-DNA complex"/>
    <property type="evidence" value="ECO:0007669"/>
    <property type="project" value="TreeGrafter"/>
</dbReference>
<dbReference type="InterPro" id="IPR001789">
    <property type="entry name" value="Sig_transdc_resp-reg_receiver"/>
</dbReference>